<sequence length="205" mass="23083">TLILRRKSQYPLGPSRGIGEEIKKKVRKAQWGRRHDRTKFTKEQLKILMDTFNQMPYPGHATKQRLAVEVNAEESRIQVWFQNRRARHKFQERTLESSQGPGQDRTRERMQSEARGAAPPTAALSCTPSSGPSGTTPTLGSSAEKSLPRRSAFPSPESRFGFKIEDLDYKEPTQARGRSWAWCPATGISGPPEGPQSLVRGLEMH</sequence>
<accession>A0A8D2AL03</accession>
<feature type="domain" description="Homeobox" evidence="8">
    <location>
        <begin position="31"/>
        <end position="91"/>
    </location>
</feature>
<evidence type="ECO:0000256" key="4">
    <source>
        <dbReference type="ARBA" id="ARBA00023242"/>
    </source>
</evidence>
<dbReference type="GeneTree" id="ENSGT00940000163365"/>
<dbReference type="InterPro" id="IPR001356">
    <property type="entry name" value="HD"/>
</dbReference>
<keyword evidence="4 5" id="KW-0539">Nucleus</keyword>
<keyword evidence="3 5" id="KW-0371">Homeobox</keyword>
<evidence type="ECO:0000256" key="2">
    <source>
        <dbReference type="ARBA" id="ARBA00023125"/>
    </source>
</evidence>
<dbReference type="OrthoDB" id="3225452at2759"/>
<dbReference type="CDD" id="cd00086">
    <property type="entry name" value="homeodomain"/>
    <property type="match status" value="1"/>
</dbReference>
<protein>
    <recommendedName>
        <fullName evidence="8">Homeobox domain-containing protein</fullName>
    </recommendedName>
</protein>
<dbReference type="AlphaFoldDB" id="A0A8D2AL03"/>
<dbReference type="GO" id="GO:0000981">
    <property type="term" value="F:DNA-binding transcription factor activity, RNA polymerase II-specific"/>
    <property type="evidence" value="ECO:0007669"/>
    <property type="project" value="TreeGrafter"/>
</dbReference>
<dbReference type="SMART" id="SM00389">
    <property type="entry name" value="HOX"/>
    <property type="match status" value="1"/>
</dbReference>
<evidence type="ECO:0000256" key="6">
    <source>
        <dbReference type="RuleBase" id="RU000682"/>
    </source>
</evidence>
<evidence type="ECO:0000256" key="1">
    <source>
        <dbReference type="ARBA" id="ARBA00004123"/>
    </source>
</evidence>
<dbReference type="SUPFAM" id="SSF46689">
    <property type="entry name" value="Homeodomain-like"/>
    <property type="match status" value="1"/>
</dbReference>
<dbReference type="GO" id="GO:0005634">
    <property type="term" value="C:nucleus"/>
    <property type="evidence" value="ECO:0007669"/>
    <property type="project" value="UniProtKB-SubCell"/>
</dbReference>
<organism evidence="9 10">
    <name type="scientific">Sciurus vulgaris</name>
    <name type="common">Eurasian red squirrel</name>
    <dbReference type="NCBI Taxonomy" id="55149"/>
    <lineage>
        <taxon>Eukaryota</taxon>
        <taxon>Metazoa</taxon>
        <taxon>Chordata</taxon>
        <taxon>Craniata</taxon>
        <taxon>Vertebrata</taxon>
        <taxon>Euteleostomi</taxon>
        <taxon>Mammalia</taxon>
        <taxon>Eutheria</taxon>
        <taxon>Euarchontoglires</taxon>
        <taxon>Glires</taxon>
        <taxon>Rodentia</taxon>
        <taxon>Sciuromorpha</taxon>
        <taxon>Sciuridae</taxon>
        <taxon>Sciurinae</taxon>
        <taxon>Sciurini</taxon>
        <taxon>Sciurus</taxon>
    </lineage>
</organism>
<dbReference type="Ensembl" id="ENSSVLT00005003731.1">
    <property type="protein sequence ID" value="ENSSVLP00005003400.1"/>
    <property type="gene ID" value="ENSSVLG00005002714.1"/>
</dbReference>
<evidence type="ECO:0000256" key="5">
    <source>
        <dbReference type="PROSITE-ProRule" id="PRU00108"/>
    </source>
</evidence>
<keyword evidence="2 5" id="KW-0238">DNA-binding</keyword>
<dbReference type="Proteomes" id="UP000694564">
    <property type="component" value="Chromosome 2"/>
</dbReference>
<feature type="region of interest" description="Disordered" evidence="7">
    <location>
        <begin position="89"/>
        <end position="168"/>
    </location>
</feature>
<dbReference type="PANTHER" id="PTHR46123:SF4">
    <property type="entry name" value="MIX-TYPE HOMEOBOX GENE 1-RELATED"/>
    <property type="match status" value="1"/>
</dbReference>
<evidence type="ECO:0000256" key="3">
    <source>
        <dbReference type="ARBA" id="ARBA00023155"/>
    </source>
</evidence>
<comment type="subcellular location">
    <subcellularLocation>
        <location evidence="1 5 6">Nucleus</location>
    </subcellularLocation>
</comment>
<feature type="region of interest" description="Disordered" evidence="7">
    <location>
        <begin position="182"/>
        <end position="205"/>
    </location>
</feature>
<evidence type="ECO:0000256" key="7">
    <source>
        <dbReference type="SAM" id="MobiDB-lite"/>
    </source>
</evidence>
<reference evidence="9" key="1">
    <citation type="submission" date="2025-08" db="UniProtKB">
        <authorList>
            <consortium name="Ensembl"/>
        </authorList>
    </citation>
    <scope>IDENTIFICATION</scope>
</reference>
<dbReference type="GO" id="GO:0000977">
    <property type="term" value="F:RNA polymerase II transcription regulatory region sequence-specific DNA binding"/>
    <property type="evidence" value="ECO:0007669"/>
    <property type="project" value="TreeGrafter"/>
</dbReference>
<proteinExistence type="predicted"/>
<dbReference type="Gene3D" id="1.10.10.60">
    <property type="entry name" value="Homeodomain-like"/>
    <property type="match status" value="1"/>
</dbReference>
<name>A0A8D2AL03_SCIVU</name>
<dbReference type="PROSITE" id="PS50071">
    <property type="entry name" value="HOMEOBOX_2"/>
    <property type="match status" value="1"/>
</dbReference>
<dbReference type="InterPro" id="IPR009057">
    <property type="entry name" value="Homeodomain-like_sf"/>
</dbReference>
<feature type="compositionally biased region" description="Low complexity" evidence="7">
    <location>
        <begin position="124"/>
        <end position="142"/>
    </location>
</feature>
<dbReference type="Pfam" id="PF00046">
    <property type="entry name" value="Homeodomain"/>
    <property type="match status" value="1"/>
</dbReference>
<dbReference type="PANTHER" id="PTHR46123">
    <property type="entry name" value="MIX-TYPE HOMEOBOX GENE 1-RELATED"/>
    <property type="match status" value="1"/>
</dbReference>
<keyword evidence="10" id="KW-1185">Reference proteome</keyword>
<evidence type="ECO:0000259" key="8">
    <source>
        <dbReference type="PROSITE" id="PS50071"/>
    </source>
</evidence>
<evidence type="ECO:0000313" key="9">
    <source>
        <dbReference type="Ensembl" id="ENSSVLP00005003400.1"/>
    </source>
</evidence>
<evidence type="ECO:0000313" key="10">
    <source>
        <dbReference type="Proteomes" id="UP000694564"/>
    </source>
</evidence>
<reference evidence="9" key="2">
    <citation type="submission" date="2025-09" db="UniProtKB">
        <authorList>
            <consortium name="Ensembl"/>
        </authorList>
    </citation>
    <scope>IDENTIFICATION</scope>
</reference>
<feature type="DNA-binding region" description="Homeobox" evidence="5">
    <location>
        <begin position="33"/>
        <end position="92"/>
    </location>
</feature>
<dbReference type="InterPro" id="IPR051306">
    <property type="entry name" value="Homeobox_regulator"/>
</dbReference>